<dbReference type="PANTHER" id="PTHR23164">
    <property type="entry name" value="EARLY ENDOSOME ANTIGEN 1"/>
    <property type="match status" value="1"/>
</dbReference>
<dbReference type="SMART" id="SM00064">
    <property type="entry name" value="FYVE"/>
    <property type="match status" value="2"/>
</dbReference>
<feature type="compositionally biased region" description="Pro residues" evidence="5">
    <location>
        <begin position="509"/>
        <end position="536"/>
    </location>
</feature>
<evidence type="ECO:0000259" key="6">
    <source>
        <dbReference type="PROSITE" id="PS50178"/>
    </source>
</evidence>
<dbReference type="CDD" id="cd15760">
    <property type="entry name" value="FYVE_scVPS27p_like"/>
    <property type="match status" value="1"/>
</dbReference>
<evidence type="ECO:0000256" key="2">
    <source>
        <dbReference type="ARBA" id="ARBA00022771"/>
    </source>
</evidence>
<evidence type="ECO:0000256" key="1">
    <source>
        <dbReference type="ARBA" id="ARBA00022723"/>
    </source>
</evidence>
<evidence type="ECO:0000256" key="3">
    <source>
        <dbReference type="ARBA" id="ARBA00022833"/>
    </source>
</evidence>
<evidence type="ECO:0000256" key="5">
    <source>
        <dbReference type="SAM" id="MobiDB-lite"/>
    </source>
</evidence>
<feature type="compositionally biased region" description="Pro residues" evidence="5">
    <location>
        <begin position="479"/>
        <end position="497"/>
    </location>
</feature>
<comment type="caution">
    <text evidence="7">The sequence shown here is derived from an EMBL/GenBank/DDBJ whole genome shotgun (WGS) entry which is preliminary data.</text>
</comment>
<dbReference type="SUPFAM" id="SSF57903">
    <property type="entry name" value="FYVE/PHD zinc finger"/>
    <property type="match status" value="2"/>
</dbReference>
<dbReference type="GO" id="GO:0008270">
    <property type="term" value="F:zinc ion binding"/>
    <property type="evidence" value="ECO:0007669"/>
    <property type="project" value="UniProtKB-KW"/>
</dbReference>
<feature type="compositionally biased region" description="Low complexity" evidence="5">
    <location>
        <begin position="444"/>
        <end position="467"/>
    </location>
</feature>
<proteinExistence type="predicted"/>
<dbReference type="PROSITE" id="PS50178">
    <property type="entry name" value="ZF_FYVE"/>
    <property type="match status" value="2"/>
</dbReference>
<dbReference type="EMBL" id="JBGBPQ010000002">
    <property type="protein sequence ID" value="KAL1527617.1"/>
    <property type="molecule type" value="Genomic_DNA"/>
</dbReference>
<evidence type="ECO:0000313" key="7">
    <source>
        <dbReference type="EMBL" id="KAL1527617.1"/>
    </source>
</evidence>
<gene>
    <name evidence="7" type="ORF">AB1Y20_009003</name>
</gene>
<protein>
    <recommendedName>
        <fullName evidence="6">FYVE-type domain-containing protein</fullName>
    </recommendedName>
</protein>
<accession>A0AB34K2L0</accession>
<dbReference type="InterPro" id="IPR011011">
    <property type="entry name" value="Znf_FYVE_PHD"/>
</dbReference>
<name>A0AB34K2L0_PRYPA</name>
<keyword evidence="2 4" id="KW-0863">Zinc-finger</keyword>
<reference evidence="7 8" key="1">
    <citation type="journal article" date="2024" name="Science">
        <title>Giant polyketide synthase enzymes in the biosynthesis of giant marine polyether toxins.</title>
        <authorList>
            <person name="Fallon T.R."/>
            <person name="Shende V.V."/>
            <person name="Wierzbicki I.H."/>
            <person name="Pendleton A.L."/>
            <person name="Watervoot N.F."/>
            <person name="Auber R.P."/>
            <person name="Gonzalez D.J."/>
            <person name="Wisecaver J.H."/>
            <person name="Moore B.S."/>
        </authorList>
    </citation>
    <scope>NUCLEOTIDE SEQUENCE [LARGE SCALE GENOMIC DNA]</scope>
    <source>
        <strain evidence="7 8">12B1</strain>
    </source>
</reference>
<keyword evidence="3" id="KW-0862">Zinc</keyword>
<dbReference type="AlphaFoldDB" id="A0AB34K2L0"/>
<evidence type="ECO:0000313" key="8">
    <source>
        <dbReference type="Proteomes" id="UP001515480"/>
    </source>
</evidence>
<keyword evidence="8" id="KW-1185">Reference proteome</keyword>
<dbReference type="InterPro" id="IPR000306">
    <property type="entry name" value="Znf_FYVE"/>
</dbReference>
<dbReference type="InterPro" id="IPR013083">
    <property type="entry name" value="Znf_RING/FYVE/PHD"/>
</dbReference>
<feature type="region of interest" description="Disordered" evidence="5">
    <location>
        <begin position="444"/>
        <end position="546"/>
    </location>
</feature>
<feature type="domain" description="FYVE-type" evidence="6">
    <location>
        <begin position="31"/>
        <end position="86"/>
    </location>
</feature>
<keyword evidence="1" id="KW-0479">Metal-binding</keyword>
<dbReference type="Pfam" id="PF01363">
    <property type="entry name" value="FYVE"/>
    <property type="match status" value="2"/>
</dbReference>
<feature type="compositionally biased region" description="Low complexity" evidence="5">
    <location>
        <begin position="498"/>
        <end position="508"/>
    </location>
</feature>
<dbReference type="InterPro" id="IPR017455">
    <property type="entry name" value="Znf_FYVE-rel"/>
</dbReference>
<dbReference type="Proteomes" id="UP001515480">
    <property type="component" value="Unassembled WGS sequence"/>
</dbReference>
<dbReference type="PANTHER" id="PTHR23164:SF30">
    <property type="entry name" value="EARLY ENDOSOME ANTIGEN 1"/>
    <property type="match status" value="1"/>
</dbReference>
<dbReference type="Gene3D" id="3.30.40.10">
    <property type="entry name" value="Zinc/RING finger domain, C3HC4 (zinc finger)"/>
    <property type="match status" value="2"/>
</dbReference>
<sequence>MLNTLFSSGKRPSKTHWVPDSKATHCAARGCGKLFDTKIRRHHCRRCGLVFCDEHLAHRMRLNAQAEPDEEGEMSKVCESCFMKQLEPATPAPVHVNHVLVVHRAGEVTSRSRFDLFRAHRAEYNKEMSRRSSSVIEVYEKVRQLSSRRDRKQVVNWEPDAKTPRCSGCKRAFTAVLRKHHCRLCGTVVCSDCSSKHKPAKVAGGTRPQDVMIAEDNTVRACRQCDEYICRWERSQAEARVRAEAKQSPFMLQYISLATTHTTVRELLRHFEQQVTMLGTRGATATVEDAKQVETALSQMLPALGNAIKRFVTSEVQPNEVALREGAKVWVRFAPTALLQESTPRFHALKRQLEAKAAQKALLAAPPDADVSASSCASSSTAASTAAASTAATSAAVAPSTARTSCALVDPKAEGSECGLTAALPPAGEAEAWAQAPLFPPAATATTRGELPADSTASSGGAASAPSLVWPPSDERLPVWPPRPPSSTNPFASPAPSPVARVAPQAFPARPPAAGPPPSLVPKPSSPSPSQSPPPMKASAPSHDVVGPINAPLAKLGAGDPRIELAEFLMAKKSLVDLSRSSLSYSDPMLQSVERLEEIKETLQRAMYYLTEELQYWATPLRLDWNGQLREITAAIAAPRPNDSGPRFASTKEDLLSKLLGVAVGACSRIDDDVFVRSRGALHQLKSLLKEVYMHECIPY</sequence>
<feature type="domain" description="FYVE-type" evidence="6">
    <location>
        <begin position="160"/>
        <end position="230"/>
    </location>
</feature>
<evidence type="ECO:0000256" key="4">
    <source>
        <dbReference type="PROSITE-ProRule" id="PRU00091"/>
    </source>
</evidence>
<organism evidence="7 8">
    <name type="scientific">Prymnesium parvum</name>
    <name type="common">Toxic golden alga</name>
    <dbReference type="NCBI Taxonomy" id="97485"/>
    <lineage>
        <taxon>Eukaryota</taxon>
        <taxon>Haptista</taxon>
        <taxon>Haptophyta</taxon>
        <taxon>Prymnesiophyceae</taxon>
        <taxon>Prymnesiales</taxon>
        <taxon>Prymnesiaceae</taxon>
        <taxon>Prymnesium</taxon>
    </lineage>
</organism>